<dbReference type="InterPro" id="IPR036111">
    <property type="entry name" value="Mal/L-sulfo/L-lacto_DH-like_sf"/>
</dbReference>
<dbReference type="EMBL" id="JAEPDI010000001">
    <property type="protein sequence ID" value="MCG7937593.1"/>
    <property type="molecule type" value="Genomic_DNA"/>
</dbReference>
<reference evidence="3" key="1">
    <citation type="journal article" date="2021" name="Proc. Natl. Acad. Sci. U.S.A.">
        <title>Global biogeography of chemosynthetic symbionts reveals both localized and globally distributed symbiont groups. .</title>
        <authorList>
            <person name="Osvatic J.T."/>
            <person name="Wilkins L.G.E."/>
            <person name="Leibrecht L."/>
            <person name="Leray M."/>
            <person name="Zauner S."/>
            <person name="Polzin J."/>
            <person name="Camacho Y."/>
            <person name="Gros O."/>
            <person name="van Gils J.A."/>
            <person name="Eisen J.A."/>
            <person name="Petersen J.M."/>
            <person name="Yuen B."/>
        </authorList>
    </citation>
    <scope>NUCLEOTIDE SEQUENCE</scope>
    <source>
        <strain evidence="3">MAGL173</strain>
    </source>
</reference>
<organism evidence="3 4">
    <name type="scientific">Candidatus Thiodiazotropha lotti</name>
    <dbReference type="NCBI Taxonomy" id="2792787"/>
    <lineage>
        <taxon>Bacteria</taxon>
        <taxon>Pseudomonadati</taxon>
        <taxon>Pseudomonadota</taxon>
        <taxon>Gammaproteobacteria</taxon>
        <taxon>Chromatiales</taxon>
        <taxon>Sedimenticolaceae</taxon>
        <taxon>Candidatus Thiodiazotropha</taxon>
    </lineage>
</organism>
<comment type="caution">
    <text evidence="3">The sequence shown here is derived from an EMBL/GenBank/DDBJ whole genome shotgun (WGS) entry which is preliminary data.</text>
</comment>
<dbReference type="AlphaFoldDB" id="A0A9E4MYW6"/>
<dbReference type="Gene3D" id="1.10.1530.10">
    <property type="match status" value="1"/>
</dbReference>
<dbReference type="InterPro" id="IPR043144">
    <property type="entry name" value="Mal/L-sulf/L-lact_DH-like_ah"/>
</dbReference>
<evidence type="ECO:0000256" key="2">
    <source>
        <dbReference type="ARBA" id="ARBA00023002"/>
    </source>
</evidence>
<dbReference type="SUPFAM" id="SSF89733">
    <property type="entry name" value="L-sulfolactate dehydrogenase-like"/>
    <property type="match status" value="1"/>
</dbReference>
<dbReference type="InterPro" id="IPR043143">
    <property type="entry name" value="Mal/L-sulf/L-lact_DH-like_NADP"/>
</dbReference>
<dbReference type="Gene3D" id="3.30.1370.60">
    <property type="entry name" value="Hypothetical oxidoreductase yiak, domain 2"/>
    <property type="match status" value="1"/>
</dbReference>
<sequence>MNTSKQEMLELNLDEVSEVCRSALTCFITPEPAAEEVFKQLLDAELRGKHSHGLVRIPWIYERLGEVSHHTPEGIQILPWFSRFECSKSIGYIAAREAQTKLLETLANHPFGVAVCANAFPTGVIGDYLRPLAESGRLAVGFATSPPLVTLPPGKSPLLGTNPICIALPSCEGHPPFVADVSPAPATFGQLLSMLYGFPGNLDQLDVTTRAGESPKTVEDLFDDRIRLTGKIVQQLETPPQRRQYALTLGIELLTTLLAGSNPRGSLVMAAIDPGQFEGLHPDAVTNKIEQIVQQTDWHAIPGVHGETSLRNSQDQGLISLPKKLWERLHRMAVTSN</sequence>
<keyword evidence="2" id="KW-0560">Oxidoreductase</keyword>
<dbReference type="GO" id="GO:0016491">
    <property type="term" value="F:oxidoreductase activity"/>
    <property type="evidence" value="ECO:0007669"/>
    <property type="project" value="UniProtKB-KW"/>
</dbReference>
<dbReference type="Pfam" id="PF02615">
    <property type="entry name" value="Ldh_2"/>
    <property type="match status" value="1"/>
</dbReference>
<dbReference type="PANTHER" id="PTHR11091:SF0">
    <property type="entry name" value="MALATE DEHYDROGENASE"/>
    <property type="match status" value="1"/>
</dbReference>
<name>A0A9E4MYW6_9GAMM</name>
<proteinExistence type="inferred from homology"/>
<accession>A0A9E4MYW6</accession>
<comment type="similarity">
    <text evidence="1">Belongs to the LDH2/MDH2 oxidoreductase family.</text>
</comment>
<gene>
    <name evidence="3" type="ORF">JAZ04_01880</name>
</gene>
<dbReference type="PANTHER" id="PTHR11091">
    <property type="entry name" value="OXIDOREDUCTASE-RELATED"/>
    <property type="match status" value="1"/>
</dbReference>
<dbReference type="InterPro" id="IPR003767">
    <property type="entry name" value="Malate/L-lactate_DH-like"/>
</dbReference>
<evidence type="ECO:0000313" key="4">
    <source>
        <dbReference type="Proteomes" id="UP000886687"/>
    </source>
</evidence>
<dbReference type="Proteomes" id="UP000886687">
    <property type="component" value="Unassembled WGS sequence"/>
</dbReference>
<evidence type="ECO:0000256" key="1">
    <source>
        <dbReference type="ARBA" id="ARBA00006056"/>
    </source>
</evidence>
<protein>
    <submittedName>
        <fullName evidence="3">Ldh family oxidoreductase</fullName>
    </submittedName>
</protein>
<evidence type="ECO:0000313" key="3">
    <source>
        <dbReference type="EMBL" id="MCG7937593.1"/>
    </source>
</evidence>